<gene>
    <name evidence="3" type="ORF">WJX84_005685</name>
</gene>
<dbReference type="Proteomes" id="UP001485043">
    <property type="component" value="Unassembled WGS sequence"/>
</dbReference>
<evidence type="ECO:0000259" key="2">
    <source>
        <dbReference type="Pfam" id="PF01425"/>
    </source>
</evidence>
<feature type="chain" id="PRO_5043990899" description="Amidase domain-containing protein" evidence="1">
    <location>
        <begin position="20"/>
        <end position="524"/>
    </location>
</feature>
<evidence type="ECO:0000313" key="4">
    <source>
        <dbReference type="Proteomes" id="UP001485043"/>
    </source>
</evidence>
<accession>A0AAW1RVV5</accession>
<proteinExistence type="predicted"/>
<organism evidence="3 4">
    <name type="scientific">Apatococcus fuscideae</name>
    <dbReference type="NCBI Taxonomy" id="2026836"/>
    <lineage>
        <taxon>Eukaryota</taxon>
        <taxon>Viridiplantae</taxon>
        <taxon>Chlorophyta</taxon>
        <taxon>core chlorophytes</taxon>
        <taxon>Trebouxiophyceae</taxon>
        <taxon>Chlorellales</taxon>
        <taxon>Chlorellaceae</taxon>
        <taxon>Apatococcus</taxon>
    </lineage>
</organism>
<dbReference type="SUPFAM" id="SSF75304">
    <property type="entry name" value="Amidase signature (AS) enzymes"/>
    <property type="match status" value="1"/>
</dbReference>
<feature type="domain" description="Amidase" evidence="2">
    <location>
        <begin position="42"/>
        <end position="451"/>
    </location>
</feature>
<dbReference type="PANTHER" id="PTHR11895:SF151">
    <property type="entry name" value="GLUTAMYL-TRNA(GLN) AMIDOTRANSFERASE SUBUNIT A"/>
    <property type="match status" value="1"/>
</dbReference>
<dbReference type="GO" id="GO:0003824">
    <property type="term" value="F:catalytic activity"/>
    <property type="evidence" value="ECO:0007669"/>
    <property type="project" value="InterPro"/>
</dbReference>
<dbReference type="AlphaFoldDB" id="A0AAW1RVV5"/>
<feature type="signal peptide" evidence="1">
    <location>
        <begin position="1"/>
        <end position="19"/>
    </location>
</feature>
<dbReference type="InterPro" id="IPR023631">
    <property type="entry name" value="Amidase_dom"/>
</dbReference>
<evidence type="ECO:0000313" key="3">
    <source>
        <dbReference type="EMBL" id="KAK9838245.1"/>
    </source>
</evidence>
<reference evidence="3 4" key="1">
    <citation type="journal article" date="2024" name="Nat. Commun.">
        <title>Phylogenomics reveals the evolutionary origins of lichenization in chlorophyte algae.</title>
        <authorList>
            <person name="Puginier C."/>
            <person name="Libourel C."/>
            <person name="Otte J."/>
            <person name="Skaloud P."/>
            <person name="Haon M."/>
            <person name="Grisel S."/>
            <person name="Petersen M."/>
            <person name="Berrin J.G."/>
            <person name="Delaux P.M."/>
            <person name="Dal Grande F."/>
            <person name="Keller J."/>
        </authorList>
    </citation>
    <scope>NUCLEOTIDE SEQUENCE [LARGE SCALE GENOMIC DNA]</scope>
    <source>
        <strain evidence="3 4">SAG 2523</strain>
    </source>
</reference>
<comment type="caution">
    <text evidence="3">The sequence shown here is derived from an EMBL/GenBank/DDBJ whole genome shotgun (WGS) entry which is preliminary data.</text>
</comment>
<sequence>MQGLLFLSWLAFLGGRASAQLRGVQQVSLPAGTPQDSLGLADVLQEAQAVDDKAAAGIDTSPLCGLAIVVKDLYDVANYTTAAGTPSLTGNVPQNNSVIIDKFLAANGVVLAKTRMHELAYGVTSINPYFGPVLNPYNNTCHTGGSSGGTAALIAARATSAGFCSDTGGSCRIPGAMCGTAGFRPTYGCYDAGDGIVPLVASRDTPGMMARTVEDIILMNSVLSTCNTSIPAVNLTGLRVGYATNWWAQVADESNSTYEDALAALQDAGVQLVDVDFSGVQDYSTQYNPDITGYTFEMGGAVSKYLWRHNSDLSFYSLAADIASPTVYSTVQTSIIEKAAEAYPTTQDYINIISTYRPALTAMYNAVYEDNNLDIIVTPMTSIPTTPISATEPYTLFKGQYLANRDLLRVTSIIEPEIGAPGLNIPVGLGDTNLPVGLQIQARAGYDNLLLAVGEAMQEVLPEMPPPPPPSCTGCNPQALTQKVTYSGSGPLQNGQTTSAYTLVFEGTCQIKSMMQQSTAVALG</sequence>
<dbReference type="PANTHER" id="PTHR11895">
    <property type="entry name" value="TRANSAMIDASE"/>
    <property type="match status" value="1"/>
</dbReference>
<dbReference type="InterPro" id="IPR036928">
    <property type="entry name" value="AS_sf"/>
</dbReference>
<keyword evidence="4" id="KW-1185">Reference proteome</keyword>
<dbReference type="EMBL" id="JALJOV010001918">
    <property type="protein sequence ID" value="KAK9838245.1"/>
    <property type="molecule type" value="Genomic_DNA"/>
</dbReference>
<protein>
    <recommendedName>
        <fullName evidence="2">Amidase domain-containing protein</fullName>
    </recommendedName>
</protein>
<evidence type="ECO:0000256" key="1">
    <source>
        <dbReference type="SAM" id="SignalP"/>
    </source>
</evidence>
<keyword evidence="1" id="KW-0732">Signal</keyword>
<dbReference type="Pfam" id="PF01425">
    <property type="entry name" value="Amidase"/>
    <property type="match status" value="1"/>
</dbReference>
<dbReference type="Gene3D" id="3.90.1300.10">
    <property type="entry name" value="Amidase signature (AS) domain"/>
    <property type="match status" value="1"/>
</dbReference>
<name>A0AAW1RVV5_9CHLO</name>
<dbReference type="InterPro" id="IPR000120">
    <property type="entry name" value="Amidase"/>
</dbReference>